<feature type="active site" evidence="11">
    <location>
        <position position="115"/>
    </location>
</feature>
<accession>A0A218X9W2</accession>
<dbReference type="EMBL" id="MTKT01002214">
    <property type="protein sequence ID" value="OWM81723.1"/>
    <property type="molecule type" value="Genomic_DNA"/>
</dbReference>
<keyword evidence="4" id="KW-0645">Protease</keyword>
<evidence type="ECO:0000313" key="14">
    <source>
        <dbReference type="Proteomes" id="UP000197138"/>
    </source>
</evidence>
<feature type="domain" description="Peptidase S26" evidence="12">
    <location>
        <begin position="8"/>
        <end position="128"/>
    </location>
</feature>
<comment type="caution">
    <text evidence="13">The sequence shown here is derived from an EMBL/GenBank/DDBJ whole genome shotgun (WGS) entry which is preliminary data.</text>
</comment>
<evidence type="ECO:0000256" key="9">
    <source>
        <dbReference type="ARBA" id="ARBA00023128"/>
    </source>
</evidence>
<comment type="similarity">
    <text evidence="2">Belongs to the peptidase S26 family. IMP2 subfamily.</text>
</comment>
<feature type="domain" description="Peptidase S26" evidence="12">
    <location>
        <begin position="131"/>
        <end position="174"/>
    </location>
</feature>
<dbReference type="CDD" id="cd06530">
    <property type="entry name" value="S26_SPase_I"/>
    <property type="match status" value="1"/>
</dbReference>
<dbReference type="GO" id="GO:0004252">
    <property type="term" value="F:serine-type endopeptidase activity"/>
    <property type="evidence" value="ECO:0007669"/>
    <property type="project" value="InterPro"/>
</dbReference>
<dbReference type="Gene3D" id="2.10.109.10">
    <property type="entry name" value="Umud Fragment, subunit A"/>
    <property type="match status" value="1"/>
</dbReference>
<keyword evidence="10" id="KW-0472">Membrane</keyword>
<name>A0A218X9W2_PUNGR</name>
<keyword evidence="5" id="KW-0812">Transmembrane</keyword>
<reference evidence="14" key="1">
    <citation type="journal article" date="2017" name="Plant J.">
        <title>The pomegranate (Punica granatum L.) genome and the genomics of punicalagin biosynthesis.</title>
        <authorList>
            <person name="Qin G."/>
            <person name="Xu C."/>
            <person name="Ming R."/>
            <person name="Tang H."/>
            <person name="Guyot R."/>
            <person name="Kramer E.M."/>
            <person name="Hu Y."/>
            <person name="Yi X."/>
            <person name="Qi Y."/>
            <person name="Xu X."/>
            <person name="Gao Z."/>
            <person name="Pan H."/>
            <person name="Jian J."/>
            <person name="Tian Y."/>
            <person name="Yue Z."/>
            <person name="Xu Y."/>
        </authorList>
    </citation>
    <scope>NUCLEOTIDE SEQUENCE [LARGE SCALE GENOMIC DNA]</scope>
    <source>
        <strain evidence="14">cv. Dabenzi</strain>
    </source>
</reference>
<dbReference type="Proteomes" id="UP000197138">
    <property type="component" value="Unassembled WGS sequence"/>
</dbReference>
<evidence type="ECO:0000256" key="8">
    <source>
        <dbReference type="ARBA" id="ARBA00022989"/>
    </source>
</evidence>
<dbReference type="AlphaFoldDB" id="A0A218X9W2"/>
<dbReference type="PANTHER" id="PTHR46041:SF2">
    <property type="entry name" value="MITOCHONDRIAL INNER MEMBRANE PROTEASE SUBUNIT 2"/>
    <property type="match status" value="1"/>
</dbReference>
<dbReference type="InterPro" id="IPR036286">
    <property type="entry name" value="LexA/Signal_pep-like_sf"/>
</dbReference>
<keyword evidence="6" id="KW-0999">Mitochondrion inner membrane</keyword>
<dbReference type="InterPro" id="IPR037730">
    <property type="entry name" value="IMP2"/>
</dbReference>
<evidence type="ECO:0000256" key="2">
    <source>
        <dbReference type="ARBA" id="ARBA00007066"/>
    </source>
</evidence>
<evidence type="ECO:0000256" key="11">
    <source>
        <dbReference type="PIRSR" id="PIRSR600223-1"/>
    </source>
</evidence>
<gene>
    <name evidence="13" type="ORF">CDL15_Pgr007761</name>
</gene>
<evidence type="ECO:0000256" key="5">
    <source>
        <dbReference type="ARBA" id="ARBA00022692"/>
    </source>
</evidence>
<dbReference type="InterPro" id="IPR000223">
    <property type="entry name" value="Pept_S26A_signal_pept_1"/>
</dbReference>
<dbReference type="Pfam" id="PF10502">
    <property type="entry name" value="Peptidase_S26"/>
    <property type="match status" value="2"/>
</dbReference>
<evidence type="ECO:0000259" key="12">
    <source>
        <dbReference type="Pfam" id="PF10502"/>
    </source>
</evidence>
<proteinExistence type="inferred from homology"/>
<organism evidence="13 14">
    <name type="scientific">Punica granatum</name>
    <name type="common">Pomegranate</name>
    <dbReference type="NCBI Taxonomy" id="22663"/>
    <lineage>
        <taxon>Eukaryota</taxon>
        <taxon>Viridiplantae</taxon>
        <taxon>Streptophyta</taxon>
        <taxon>Embryophyta</taxon>
        <taxon>Tracheophyta</taxon>
        <taxon>Spermatophyta</taxon>
        <taxon>Magnoliopsida</taxon>
        <taxon>eudicotyledons</taxon>
        <taxon>Gunneridae</taxon>
        <taxon>Pentapetalae</taxon>
        <taxon>rosids</taxon>
        <taxon>malvids</taxon>
        <taxon>Myrtales</taxon>
        <taxon>Lythraceae</taxon>
        <taxon>Punica</taxon>
    </lineage>
</organism>
<feature type="active site" evidence="11">
    <location>
        <position position="38"/>
    </location>
</feature>
<dbReference type="PRINTS" id="PR00727">
    <property type="entry name" value="LEADERPTASE"/>
</dbReference>
<dbReference type="InterPro" id="IPR019533">
    <property type="entry name" value="Peptidase_S26"/>
</dbReference>
<protein>
    <recommendedName>
        <fullName evidence="3">Mitochondrial inner membrane protease subunit 2</fullName>
    </recommendedName>
</protein>
<keyword evidence="7" id="KW-0378">Hydrolase</keyword>
<evidence type="ECO:0000313" key="13">
    <source>
        <dbReference type="EMBL" id="OWM81723.1"/>
    </source>
</evidence>
<dbReference type="PANTHER" id="PTHR46041">
    <property type="entry name" value="MITOCHONDRIAL INNER MEMBRANE PROTEASE SUBUNIT 2"/>
    <property type="match status" value="1"/>
</dbReference>
<evidence type="ECO:0000256" key="1">
    <source>
        <dbReference type="ARBA" id="ARBA00004434"/>
    </source>
</evidence>
<evidence type="ECO:0000256" key="3">
    <source>
        <dbReference type="ARBA" id="ARBA00013650"/>
    </source>
</evidence>
<evidence type="ECO:0000256" key="10">
    <source>
        <dbReference type="ARBA" id="ARBA00023136"/>
    </source>
</evidence>
<dbReference type="GO" id="GO:0006627">
    <property type="term" value="P:protein processing involved in protein targeting to mitochondrion"/>
    <property type="evidence" value="ECO:0007669"/>
    <property type="project" value="InterPro"/>
</dbReference>
<evidence type="ECO:0000256" key="4">
    <source>
        <dbReference type="ARBA" id="ARBA00022670"/>
    </source>
</evidence>
<keyword evidence="9" id="KW-0496">Mitochondrion</keyword>
<evidence type="ECO:0000256" key="7">
    <source>
        <dbReference type="ARBA" id="ARBA00022801"/>
    </source>
</evidence>
<dbReference type="GO" id="GO:0006465">
    <property type="term" value="P:signal peptide processing"/>
    <property type="evidence" value="ECO:0007669"/>
    <property type="project" value="InterPro"/>
</dbReference>
<dbReference type="SUPFAM" id="SSF51306">
    <property type="entry name" value="LexA/Signal peptidase"/>
    <property type="match status" value="1"/>
</dbReference>
<comment type="subcellular location">
    <subcellularLocation>
        <location evidence="1">Mitochondrion inner membrane</location>
        <topology evidence="1">Single-pass membrane protein</topology>
    </subcellularLocation>
</comment>
<dbReference type="GO" id="GO:0042720">
    <property type="term" value="C:mitochondrial inner membrane peptidase complex"/>
    <property type="evidence" value="ECO:0007669"/>
    <property type="project" value="InterPro"/>
</dbReference>
<evidence type="ECO:0000256" key="6">
    <source>
        <dbReference type="ARBA" id="ARBA00022792"/>
    </source>
</evidence>
<sequence>MSARSSLWNTAKKCVTIGLIGVTVKDRYVSIAAVRGGSMSPSLNPVTDEVSGSRVSTFDDYVLVEKFCLGRYRFSHGDVVIFTAFAVHSSLSTLMNANYGALSRSPTNHKERHIKRIIGLPGDWVGISHIDDVMRVPEGHCWVEGDNLLSSLDSRSLGPIPLGLIRGRVTHVVWPPSRIGRVKREIRQPTVPFY</sequence>
<keyword evidence="8" id="KW-1133">Transmembrane helix</keyword>